<feature type="region of interest" description="Disordered" evidence="1">
    <location>
        <begin position="28"/>
        <end position="51"/>
    </location>
</feature>
<keyword evidence="3" id="KW-1185">Reference proteome</keyword>
<dbReference type="Proteomes" id="UP000674318">
    <property type="component" value="Unassembled WGS sequence"/>
</dbReference>
<accession>A0A836GYC6</accession>
<comment type="caution">
    <text evidence="2">The sequence shown here is derived from an EMBL/GenBank/DDBJ whole genome shotgun (WGS) entry which is preliminary data.</text>
</comment>
<evidence type="ECO:0000313" key="2">
    <source>
        <dbReference type="EMBL" id="KAG5490347.1"/>
    </source>
</evidence>
<dbReference type="GeneID" id="94286595"/>
<sequence>MQRPSLLPQFAVMTASSLRPARVKSTTATAAAAESTTVSAESSLLPGTDATTPHPLLSELFSKPLPASYSALEQPSRAVTVADAVGMLGGWDAVERLLAQLNDAACSADASDGDAFTNALETCVQSALGVSIRSMRVVDRVATTVPEYEGAGSDTTDTLTAKVTIPLVLPDFKAAATAPSSERQRGGEVVTSTATSAEIHGYSPCLVLLVQRFRGVLALHIINIRFDDTRANSYGIFPKSPTLCKEDQQGEGNGGEQQSPKRHTERPQGLQLPCQNMQVSKAVAEAVSGSRPSPQGTRGITSSTGVGKAASTSVASAEATSSSPDASVDATSRQATFASAKDGQKHSKQKPRGNERSKTIAAAHRRATTRNPGAIPFDPLRPEETTPFNSQFRPITYNIAIPFQASI</sequence>
<gene>
    <name evidence="2" type="ORF">JKF63_00467</name>
</gene>
<name>A0A836GYC6_9TRYP</name>
<dbReference type="RefSeq" id="XP_067752675.1">
    <property type="nucleotide sequence ID" value="XM_067896518.1"/>
</dbReference>
<feature type="compositionally biased region" description="Polar residues" evidence="1">
    <location>
        <begin position="290"/>
        <end position="305"/>
    </location>
</feature>
<feature type="compositionally biased region" description="Low complexity" evidence="1">
    <location>
        <begin position="28"/>
        <end position="43"/>
    </location>
</feature>
<reference evidence="2 3" key="1">
    <citation type="submission" date="2021-02" db="EMBL/GenBank/DDBJ databases">
        <title>Porcisia hertigi Genome sequencing and assembly.</title>
        <authorList>
            <person name="Almutairi H."/>
            <person name="Gatherer D."/>
        </authorList>
    </citation>
    <scope>NUCLEOTIDE SEQUENCE [LARGE SCALE GENOMIC DNA]</scope>
    <source>
        <strain evidence="2 3">C119</strain>
    </source>
</reference>
<evidence type="ECO:0000313" key="3">
    <source>
        <dbReference type="Proteomes" id="UP000674318"/>
    </source>
</evidence>
<feature type="region of interest" description="Disordered" evidence="1">
    <location>
        <begin position="241"/>
        <end position="389"/>
    </location>
</feature>
<feature type="compositionally biased region" description="Low complexity" evidence="1">
    <location>
        <begin position="309"/>
        <end position="323"/>
    </location>
</feature>
<organism evidence="2 3">
    <name type="scientific">Porcisia hertigi</name>
    <dbReference type="NCBI Taxonomy" id="2761500"/>
    <lineage>
        <taxon>Eukaryota</taxon>
        <taxon>Discoba</taxon>
        <taxon>Euglenozoa</taxon>
        <taxon>Kinetoplastea</taxon>
        <taxon>Metakinetoplastina</taxon>
        <taxon>Trypanosomatida</taxon>
        <taxon>Trypanosomatidae</taxon>
        <taxon>Leishmaniinae</taxon>
        <taxon>Porcisia</taxon>
    </lineage>
</organism>
<evidence type="ECO:0000256" key="1">
    <source>
        <dbReference type="SAM" id="MobiDB-lite"/>
    </source>
</evidence>
<dbReference type="EMBL" id="JAFJZO010000036">
    <property type="protein sequence ID" value="KAG5490347.1"/>
    <property type="molecule type" value="Genomic_DNA"/>
</dbReference>
<dbReference type="OrthoDB" id="267153at2759"/>
<dbReference type="AlphaFoldDB" id="A0A836GYC6"/>
<proteinExistence type="predicted"/>
<dbReference type="KEGG" id="phet:94286595"/>
<protein>
    <submittedName>
        <fullName evidence="2">Uncharacterized protein</fullName>
    </submittedName>
</protein>